<comment type="caution">
    <text evidence="3">The sequence shown here is derived from an EMBL/GenBank/DDBJ whole genome shotgun (WGS) entry which is preliminary data.</text>
</comment>
<dbReference type="Pfam" id="PF13511">
    <property type="entry name" value="DUF4124"/>
    <property type="match status" value="1"/>
</dbReference>
<dbReference type="InterPro" id="IPR025392">
    <property type="entry name" value="DUF4124"/>
</dbReference>
<evidence type="ECO:0000259" key="2">
    <source>
        <dbReference type="Pfam" id="PF13511"/>
    </source>
</evidence>
<dbReference type="Proteomes" id="UP000245474">
    <property type="component" value="Unassembled WGS sequence"/>
</dbReference>
<dbReference type="AlphaFoldDB" id="A0A2U2N906"/>
<organism evidence="3 4">
    <name type="scientific">Sediminicurvatus halobius</name>
    <dbReference type="NCBI Taxonomy" id="2182432"/>
    <lineage>
        <taxon>Bacteria</taxon>
        <taxon>Pseudomonadati</taxon>
        <taxon>Pseudomonadota</taxon>
        <taxon>Gammaproteobacteria</taxon>
        <taxon>Chromatiales</taxon>
        <taxon>Ectothiorhodospiraceae</taxon>
        <taxon>Sediminicurvatus</taxon>
    </lineage>
</organism>
<evidence type="ECO:0000313" key="3">
    <source>
        <dbReference type="EMBL" id="PWG65449.1"/>
    </source>
</evidence>
<feature type="region of interest" description="Disordered" evidence="1">
    <location>
        <begin position="60"/>
        <end position="84"/>
    </location>
</feature>
<feature type="domain" description="DUF4124" evidence="2">
    <location>
        <begin position="37"/>
        <end position="81"/>
    </location>
</feature>
<proteinExistence type="predicted"/>
<name>A0A2U2N906_9GAMM</name>
<evidence type="ECO:0000313" key="4">
    <source>
        <dbReference type="Proteomes" id="UP000245474"/>
    </source>
</evidence>
<gene>
    <name evidence="3" type="ORF">DEM34_01530</name>
</gene>
<reference evidence="3 4" key="1">
    <citation type="submission" date="2018-05" db="EMBL/GenBank/DDBJ databases">
        <title>Spiribacter halobius sp. nov., a moderately halophilic bacterium isolated from marine solar saltern.</title>
        <authorList>
            <person name="Zheng W.-S."/>
            <person name="Lu D.-C."/>
            <person name="Du Z.-J."/>
        </authorList>
    </citation>
    <scope>NUCLEOTIDE SEQUENCE [LARGE SCALE GENOMIC DNA]</scope>
    <source>
        <strain evidence="3 4">E85</strain>
    </source>
</reference>
<accession>A0A2U2N906</accession>
<evidence type="ECO:0000256" key="1">
    <source>
        <dbReference type="SAM" id="MobiDB-lite"/>
    </source>
</evidence>
<sequence>MAPCQRFAASLAPYLRDDGYPGGVRQLIIAIALVSALLLPVREAAAERVYVWTDRYGVTHMSQEPPPPGAEAREVRLPGRNTGGVSERVQRIRCRDFRGALEQLDALDDVRPDNRQWLAARERAQRGIGEWCD</sequence>
<protein>
    <recommendedName>
        <fullName evidence="2">DUF4124 domain-containing protein</fullName>
    </recommendedName>
</protein>
<dbReference type="EMBL" id="QFFI01000002">
    <property type="protein sequence ID" value="PWG65449.1"/>
    <property type="molecule type" value="Genomic_DNA"/>
</dbReference>
<keyword evidence="4" id="KW-1185">Reference proteome</keyword>